<dbReference type="PANTHER" id="PTHR42785">
    <property type="entry name" value="DNA TOPOISOMERASE, TYPE IA, CORE"/>
    <property type="match status" value="1"/>
</dbReference>
<evidence type="ECO:0000259" key="1">
    <source>
        <dbReference type="Pfam" id="PF01396"/>
    </source>
</evidence>
<dbReference type="GO" id="GO:0005694">
    <property type="term" value="C:chromosome"/>
    <property type="evidence" value="ECO:0007669"/>
    <property type="project" value="InterPro"/>
</dbReference>
<feature type="domain" description="DNA topoisomerase type IA zn finger" evidence="1">
    <location>
        <begin position="111"/>
        <end position="149"/>
    </location>
</feature>
<reference evidence="2" key="1">
    <citation type="submission" date="2022-07" db="EMBL/GenBank/DDBJ databases">
        <title>Characterization of the Novel Bacterium Alteromonas immobilis LMIT006 and Alteromonas gregis LMIT007.</title>
        <authorList>
            <person name="Lin X."/>
        </authorList>
    </citation>
    <scope>NUCLEOTIDE SEQUENCE</scope>
    <source>
        <strain evidence="2">LMIT007</strain>
    </source>
</reference>
<keyword evidence="2" id="KW-0238">DNA-binding</keyword>
<dbReference type="GO" id="GO:0006265">
    <property type="term" value="P:DNA topological change"/>
    <property type="evidence" value="ECO:0007669"/>
    <property type="project" value="InterPro"/>
</dbReference>
<organism evidence="2 3">
    <name type="scientific">Opacimonas viscosa</name>
    <dbReference type="NCBI Taxonomy" id="2961944"/>
    <lineage>
        <taxon>Bacteria</taxon>
        <taxon>Pseudomonadati</taxon>
        <taxon>Pseudomonadota</taxon>
        <taxon>Gammaproteobacteria</taxon>
        <taxon>Alteromonadales</taxon>
        <taxon>Alteromonadaceae</taxon>
        <taxon>Opacimonas</taxon>
    </lineage>
</organism>
<gene>
    <name evidence="2" type="ORF">NLF92_07310</name>
</gene>
<name>A0AA42BML1_9ALTE</name>
<dbReference type="SUPFAM" id="SSF57783">
    <property type="entry name" value="Zinc beta-ribbon"/>
    <property type="match status" value="2"/>
</dbReference>
<dbReference type="RefSeq" id="WP_254100324.1">
    <property type="nucleotide sequence ID" value="NZ_JANATA010000010.1"/>
</dbReference>
<dbReference type="InterPro" id="IPR000380">
    <property type="entry name" value="Topo_IA"/>
</dbReference>
<accession>A0AA42BML1</accession>
<dbReference type="Proteomes" id="UP001165413">
    <property type="component" value="Unassembled WGS sequence"/>
</dbReference>
<keyword evidence="3" id="KW-1185">Reference proteome</keyword>
<dbReference type="Gene3D" id="3.30.65.10">
    <property type="entry name" value="Bacterial Topoisomerase I, domain 1"/>
    <property type="match status" value="3"/>
</dbReference>
<dbReference type="AlphaFoldDB" id="A0AA42BML1"/>
<comment type="caution">
    <text evidence="2">The sequence shown here is derived from an EMBL/GenBank/DDBJ whole genome shotgun (WGS) entry which is preliminary data.</text>
</comment>
<evidence type="ECO:0000313" key="3">
    <source>
        <dbReference type="Proteomes" id="UP001165413"/>
    </source>
</evidence>
<sequence>MKINEQLFTSKHATQAYGDCPECAQPLMLKYAKKGPFVGCSAYPKCAYTHSLKEYETTVIKEMPGMPCPKCAMDLAIKKGRYGMYVGCMAFPDCDYISSLSQQSEPEVTDVTCLLCGNGHYVERMNKQGKSFYACSAYPKCKHLLNAKPLAQTCPKCALPVMLESAEGVICSDPKCVASE</sequence>
<feature type="domain" description="DNA topoisomerase type IA zn finger" evidence="1">
    <location>
        <begin position="68"/>
        <end position="102"/>
    </location>
</feature>
<dbReference type="PANTHER" id="PTHR42785:SF1">
    <property type="entry name" value="DNA TOPOISOMERASE"/>
    <property type="match status" value="1"/>
</dbReference>
<feature type="domain" description="DNA topoisomerase type IA zn finger" evidence="1">
    <location>
        <begin position="18"/>
        <end position="54"/>
    </location>
</feature>
<proteinExistence type="predicted"/>
<dbReference type="GO" id="GO:0003917">
    <property type="term" value="F:DNA topoisomerase type I (single strand cut, ATP-independent) activity"/>
    <property type="evidence" value="ECO:0007669"/>
    <property type="project" value="InterPro"/>
</dbReference>
<dbReference type="EMBL" id="JANATA010000010">
    <property type="protein sequence ID" value="MCP3428752.1"/>
    <property type="molecule type" value="Genomic_DNA"/>
</dbReference>
<protein>
    <submittedName>
        <fullName evidence="2">Topoisomerase DNA-binding C4 zinc finger domain-containing protein</fullName>
    </submittedName>
</protein>
<dbReference type="Pfam" id="PF01396">
    <property type="entry name" value="Zn_ribbon_Top1"/>
    <property type="match status" value="3"/>
</dbReference>
<evidence type="ECO:0000313" key="2">
    <source>
        <dbReference type="EMBL" id="MCP3428752.1"/>
    </source>
</evidence>
<dbReference type="GO" id="GO:0003677">
    <property type="term" value="F:DNA binding"/>
    <property type="evidence" value="ECO:0007669"/>
    <property type="project" value="UniProtKB-KW"/>
</dbReference>
<dbReference type="InterPro" id="IPR013498">
    <property type="entry name" value="Topo_IA_Znf"/>
</dbReference>